<dbReference type="KEGG" id="jar:G7057_08475"/>
<dbReference type="InterPro" id="IPR013324">
    <property type="entry name" value="RNA_pol_sigma_r3/r4-like"/>
</dbReference>
<reference evidence="2 3" key="1">
    <citation type="journal article" date="2017" name="Int. J. Syst. Evol. Microbiol.">
        <title>Jeotgalibaca porci sp. nov. and Jeotgalibaca arthritidis sp. nov., isolated from pigs, and emended description of the genus Jeotgalibaca.</title>
        <authorList>
            <person name="Zamora L."/>
            <person name="Perez-Sancho M."/>
            <person name="Dominguez L."/>
            <person name="Fernandez-Garayzabal J.F."/>
            <person name="Vela A.I."/>
        </authorList>
    </citation>
    <scope>NUCLEOTIDE SEQUENCE [LARGE SCALE GENOMIC DNA]</scope>
    <source>
        <strain evidence="2 3">CECT 9157</strain>
    </source>
</reference>
<name>A0A6G7KB32_9LACT</name>
<dbReference type="EMBL" id="CP049740">
    <property type="protein sequence ID" value="QII82466.1"/>
    <property type="molecule type" value="Genomic_DNA"/>
</dbReference>
<dbReference type="GO" id="GO:0006352">
    <property type="term" value="P:DNA-templated transcription initiation"/>
    <property type="evidence" value="ECO:0007669"/>
    <property type="project" value="InterPro"/>
</dbReference>
<evidence type="ECO:0000313" key="3">
    <source>
        <dbReference type="Proteomes" id="UP000501451"/>
    </source>
</evidence>
<evidence type="ECO:0000313" key="2">
    <source>
        <dbReference type="EMBL" id="QII82466.1"/>
    </source>
</evidence>
<sequence>MNKLTEETMQALLLQFEGVIYASLKKLAIHKGKQDYDDFYQLGCLKLFDAYHDFDKDPFDETNRYPFVYYASQRLHWAFLDEMRKENRRIERQEADSDDITDLASEDPAFDELIFADQLTHLMTLLSPKERLFLADRLLGQLSITAIAKKHAVSRKTVYRWRQSLQKKALFLKEGNTF</sequence>
<dbReference type="AlphaFoldDB" id="A0A6G7KB32"/>
<dbReference type="InterPro" id="IPR014284">
    <property type="entry name" value="RNA_pol_sigma-70_dom"/>
</dbReference>
<dbReference type="Proteomes" id="UP000501451">
    <property type="component" value="Chromosome"/>
</dbReference>
<feature type="domain" description="Insertion element IS150 protein InsJ-like helix-turn-helix" evidence="1">
    <location>
        <begin position="130"/>
        <end position="163"/>
    </location>
</feature>
<gene>
    <name evidence="2" type="ORF">G7057_08475</name>
</gene>
<dbReference type="InterPro" id="IPR013325">
    <property type="entry name" value="RNA_pol_sigma_r2"/>
</dbReference>
<keyword evidence="3" id="KW-1185">Reference proteome</keyword>
<protein>
    <submittedName>
        <fullName evidence="2">Sigma-70 family RNA polymerase sigma factor</fullName>
    </submittedName>
</protein>
<dbReference type="Pfam" id="PF13518">
    <property type="entry name" value="HTH_28"/>
    <property type="match status" value="1"/>
</dbReference>
<evidence type="ECO:0000259" key="1">
    <source>
        <dbReference type="Pfam" id="PF13518"/>
    </source>
</evidence>
<dbReference type="RefSeq" id="WP_166162759.1">
    <property type="nucleotide sequence ID" value="NZ_CP049740.1"/>
</dbReference>
<dbReference type="SUPFAM" id="SSF88946">
    <property type="entry name" value="Sigma2 domain of RNA polymerase sigma factors"/>
    <property type="match status" value="1"/>
</dbReference>
<dbReference type="GO" id="GO:0003700">
    <property type="term" value="F:DNA-binding transcription factor activity"/>
    <property type="evidence" value="ECO:0007669"/>
    <property type="project" value="InterPro"/>
</dbReference>
<dbReference type="SUPFAM" id="SSF88659">
    <property type="entry name" value="Sigma3 and sigma4 domains of RNA polymerase sigma factors"/>
    <property type="match status" value="1"/>
</dbReference>
<dbReference type="Gene3D" id="1.10.1740.10">
    <property type="match status" value="1"/>
</dbReference>
<dbReference type="NCBIfam" id="TIGR02937">
    <property type="entry name" value="sigma70-ECF"/>
    <property type="match status" value="1"/>
</dbReference>
<organism evidence="2 3">
    <name type="scientific">Jeotgalibaca arthritidis</name>
    <dbReference type="NCBI Taxonomy" id="1868794"/>
    <lineage>
        <taxon>Bacteria</taxon>
        <taxon>Bacillati</taxon>
        <taxon>Bacillota</taxon>
        <taxon>Bacilli</taxon>
        <taxon>Lactobacillales</taxon>
        <taxon>Carnobacteriaceae</taxon>
        <taxon>Jeotgalibaca</taxon>
    </lineage>
</organism>
<dbReference type="InterPro" id="IPR055247">
    <property type="entry name" value="InsJ-like_HTH"/>
</dbReference>
<proteinExistence type="predicted"/>
<accession>A0A6G7KB32</accession>